<reference evidence="1 2" key="1">
    <citation type="submission" date="2020-08" db="EMBL/GenBank/DDBJ databases">
        <title>Genomic Encyclopedia of Type Strains, Phase IV (KMG-IV): sequencing the most valuable type-strain genomes for metagenomic binning, comparative biology and taxonomic classification.</title>
        <authorList>
            <person name="Goeker M."/>
        </authorList>
    </citation>
    <scope>NUCLEOTIDE SEQUENCE [LARGE SCALE GENOMIC DNA]</scope>
    <source>
        <strain evidence="1 2">DSM 25897</strain>
    </source>
</reference>
<accession>A0A7W8DFC7</accession>
<dbReference type="InterPro" id="IPR010281">
    <property type="entry name" value="DUF885"/>
</dbReference>
<gene>
    <name evidence="1" type="ORF">HNQ58_002221</name>
</gene>
<dbReference type="PANTHER" id="PTHR33361">
    <property type="entry name" value="GLR0591 PROTEIN"/>
    <property type="match status" value="1"/>
</dbReference>
<evidence type="ECO:0000313" key="1">
    <source>
        <dbReference type="EMBL" id="MBB5016308.1"/>
    </source>
</evidence>
<organism evidence="1 2">
    <name type="scientific">Rehaibacterium terrae</name>
    <dbReference type="NCBI Taxonomy" id="1341696"/>
    <lineage>
        <taxon>Bacteria</taxon>
        <taxon>Pseudomonadati</taxon>
        <taxon>Pseudomonadota</taxon>
        <taxon>Gammaproteobacteria</taxon>
        <taxon>Lysobacterales</taxon>
        <taxon>Lysobacteraceae</taxon>
        <taxon>Rehaibacterium</taxon>
    </lineage>
</organism>
<name>A0A7W8DFC7_9GAMM</name>
<protein>
    <submittedName>
        <fullName evidence="1">Uncharacterized protein (DUF885 family)</fullName>
    </submittedName>
</protein>
<dbReference type="RefSeq" id="WP_183948976.1">
    <property type="nucleotide sequence ID" value="NZ_JACHHX010000017.1"/>
</dbReference>
<keyword evidence="2" id="KW-1185">Reference proteome</keyword>
<comment type="caution">
    <text evidence="1">The sequence shown here is derived from an EMBL/GenBank/DDBJ whole genome shotgun (WGS) entry which is preliminary data.</text>
</comment>
<dbReference type="Proteomes" id="UP000519004">
    <property type="component" value="Unassembled WGS sequence"/>
</dbReference>
<dbReference type="AlphaFoldDB" id="A0A7W8DFC7"/>
<dbReference type="EMBL" id="JACHHX010000017">
    <property type="protein sequence ID" value="MBB5016308.1"/>
    <property type="molecule type" value="Genomic_DNA"/>
</dbReference>
<dbReference type="Pfam" id="PF05960">
    <property type="entry name" value="DUF885"/>
    <property type="match status" value="1"/>
</dbReference>
<proteinExistence type="predicted"/>
<sequence>MRKALKWSLRGLALVFVLAALLVVHTLWFKPLKIEWFFERVFVEYALKDPELLSSLRILPGWLDFHSGKLTDRSLAREAAMSRKLHADLATLRRYDRGRLDEQTRMSYDILEFFLANQVDGEPYRHHNYPLNQLFGVQNGIPTFLATQHPVDSRRDADNYLARLAAIPTAFDQVMDGLRLREDKGILPPRFVVEKVLAEMNGFVGAAPEENILYTSFAEKLAKLPAGTLDEAARERLLGEARRLIAERVYPAYQMFIDYYDGLLPRARGNNGVWELPDGAGFYAWSVRSNTTTDISADEVHELGLAEVARIEAEMDAILRGEGLEEGSIGERVQVIAKREDQLYPDSDAGRQQIIDDFQAIIDEADASLDEYFDVRPRIGVRVERVPEFREKTAPGAYYTTPAFDGSRPGIFYINLRSTDEIARFGMRTLAYHEAIPGHHFQLAIQQELTGVPTFRKILPFTAYAEGWALYAERVASEAGFHPTPLDELGRLQAEMFRAVRLVVDSGMHHKRWTREQAIDYMREKTGMPEGDVVAEIERYLVWPGQALAYKVGMNHILALREQAQAALGDKFDIRRFHNVVLTGGAMPLTLLSRRVEAWIAREQAGG</sequence>
<dbReference type="PANTHER" id="PTHR33361:SF2">
    <property type="entry name" value="DUF885 DOMAIN-CONTAINING PROTEIN"/>
    <property type="match status" value="1"/>
</dbReference>
<evidence type="ECO:0000313" key="2">
    <source>
        <dbReference type="Proteomes" id="UP000519004"/>
    </source>
</evidence>